<accession>A0A7X5HY12</accession>
<feature type="transmembrane region" description="Helical" evidence="1">
    <location>
        <begin position="134"/>
        <end position="156"/>
    </location>
</feature>
<proteinExistence type="predicted"/>
<keyword evidence="1" id="KW-0812">Transmembrane</keyword>
<feature type="transmembrane region" description="Helical" evidence="1">
    <location>
        <begin position="457"/>
        <end position="478"/>
    </location>
</feature>
<organism evidence="2 3">
    <name type="scientific">Anaerotalea alkaliphila</name>
    <dbReference type="NCBI Taxonomy" id="2662126"/>
    <lineage>
        <taxon>Bacteria</taxon>
        <taxon>Bacillati</taxon>
        <taxon>Bacillota</taxon>
        <taxon>Clostridia</taxon>
        <taxon>Eubacteriales</taxon>
        <taxon>Anaerotalea</taxon>
    </lineage>
</organism>
<name>A0A7X5HY12_9FIRM</name>
<feature type="transmembrane region" description="Helical" evidence="1">
    <location>
        <begin position="433"/>
        <end position="451"/>
    </location>
</feature>
<dbReference type="AlphaFoldDB" id="A0A7X5HY12"/>
<feature type="transmembrane region" description="Helical" evidence="1">
    <location>
        <begin position="399"/>
        <end position="426"/>
    </location>
</feature>
<sequence length="501" mass="55941">MERTDTNASRTCIPQKISSTVTRKSTWTWGRGWQMAGIGFELKKVFDKHTITSSVKGFSYAIFVISGPMIISLVMIGAIMQMLRLAEVPMAERSLFGSIIMYSYIFSAITASGFSMVISRYTADKLYVKDSSDILASLLGIIALCCAAGAVVGGVFYSLSPLPFVIKLLSYLVFIELTIINVMMVYISAVRDYKKVTLSFGVGLAAAYLFSVIFIALKVEVLTAVLAGIAMGFLMNCLFLITVVKGFFQELSDRTFGFLHHLKKMPLLLLTNFLFTVGLFGHNIVMWLWSDISASTMDTYLYAPSYDTATFYAIFTIIPALIVFVVRVETSFDEKYKNFGNTVVNRGTLRDIENARKKMASVLRNELTYVFEVQLIITLVSVLIGANLILPLFEDNPQTILLFVDLAVGYFLTYMTFFVITVLLYFDNQEDAFKTALLFLATTVAFTYLTIKLGPVFYGLGLGAGALISMLAGGYLLSKTLEDAVFRMFTKHTHFEFKLRR</sequence>
<evidence type="ECO:0000313" key="3">
    <source>
        <dbReference type="Proteomes" id="UP000461585"/>
    </source>
</evidence>
<comment type="caution">
    <text evidence="2">The sequence shown here is derived from an EMBL/GenBank/DDBJ whole genome shotgun (WGS) entry which is preliminary data.</text>
</comment>
<gene>
    <name evidence="2" type="primary">pelG</name>
    <name evidence="2" type="ORF">GXN74_13265</name>
</gene>
<keyword evidence="3" id="KW-1185">Reference proteome</keyword>
<keyword evidence="1" id="KW-0472">Membrane</keyword>
<feature type="transmembrane region" description="Helical" evidence="1">
    <location>
        <begin position="309"/>
        <end position="328"/>
    </location>
</feature>
<dbReference type="EMBL" id="JAAEEH010000054">
    <property type="protein sequence ID" value="NDL68708.1"/>
    <property type="molecule type" value="Genomic_DNA"/>
</dbReference>
<feature type="transmembrane region" description="Helical" evidence="1">
    <location>
        <begin position="265"/>
        <end position="289"/>
    </location>
</feature>
<evidence type="ECO:0000313" key="2">
    <source>
        <dbReference type="EMBL" id="NDL68708.1"/>
    </source>
</evidence>
<keyword evidence="1" id="KW-1133">Transmembrane helix</keyword>
<feature type="transmembrane region" description="Helical" evidence="1">
    <location>
        <begin position="168"/>
        <end position="189"/>
    </location>
</feature>
<feature type="transmembrane region" description="Helical" evidence="1">
    <location>
        <begin position="58"/>
        <end position="79"/>
    </location>
</feature>
<dbReference type="Proteomes" id="UP000461585">
    <property type="component" value="Unassembled WGS sequence"/>
</dbReference>
<feature type="transmembrane region" description="Helical" evidence="1">
    <location>
        <begin position="367"/>
        <end position="393"/>
    </location>
</feature>
<dbReference type="Pfam" id="PF16933">
    <property type="entry name" value="PelG"/>
    <property type="match status" value="1"/>
</dbReference>
<protein>
    <submittedName>
        <fullName evidence="2">Exopolysaccharide Pel transporter PelG</fullName>
    </submittedName>
</protein>
<reference evidence="2 3" key="1">
    <citation type="submission" date="2020-01" db="EMBL/GenBank/DDBJ databases">
        <title>Anaeroalcalibacter tamaniensis gen. nov., sp. nov., moderately halophilic strictly anaerobic fermenter bacterium from mud volcano of Taman peninsula.</title>
        <authorList>
            <person name="Frolova A."/>
            <person name="Merkel A.Y."/>
            <person name="Slobodkin A.I."/>
        </authorList>
    </citation>
    <scope>NUCLEOTIDE SEQUENCE [LARGE SCALE GENOMIC DNA]</scope>
    <source>
        <strain evidence="2 3">F-3ap</strain>
    </source>
</reference>
<dbReference type="InterPro" id="IPR031617">
    <property type="entry name" value="PelG"/>
</dbReference>
<feature type="transmembrane region" description="Helical" evidence="1">
    <location>
        <begin position="196"/>
        <end position="217"/>
    </location>
</feature>
<feature type="transmembrane region" description="Helical" evidence="1">
    <location>
        <begin position="223"/>
        <end position="244"/>
    </location>
</feature>
<feature type="transmembrane region" description="Helical" evidence="1">
    <location>
        <begin position="99"/>
        <end position="122"/>
    </location>
</feature>
<evidence type="ECO:0000256" key="1">
    <source>
        <dbReference type="SAM" id="Phobius"/>
    </source>
</evidence>